<proteinExistence type="predicted"/>
<sequence>MAGNPHQLEISRNHQANLQQPKLGAKEMADLEKELELDLENLDVNTDISILESKLLVFENLDRHPDISILESVNVPCL</sequence>
<organism evidence="2 3">
    <name type="scientific">Dreissena polymorpha</name>
    <name type="common">Zebra mussel</name>
    <name type="synonym">Mytilus polymorpha</name>
    <dbReference type="NCBI Taxonomy" id="45954"/>
    <lineage>
        <taxon>Eukaryota</taxon>
        <taxon>Metazoa</taxon>
        <taxon>Spiralia</taxon>
        <taxon>Lophotrochozoa</taxon>
        <taxon>Mollusca</taxon>
        <taxon>Bivalvia</taxon>
        <taxon>Autobranchia</taxon>
        <taxon>Heteroconchia</taxon>
        <taxon>Euheterodonta</taxon>
        <taxon>Imparidentia</taxon>
        <taxon>Neoheterodontei</taxon>
        <taxon>Myida</taxon>
        <taxon>Dreissenoidea</taxon>
        <taxon>Dreissenidae</taxon>
        <taxon>Dreissena</taxon>
    </lineage>
</organism>
<evidence type="ECO:0000256" key="1">
    <source>
        <dbReference type="SAM" id="MobiDB-lite"/>
    </source>
</evidence>
<dbReference type="AlphaFoldDB" id="A0A9D4JUD5"/>
<dbReference type="EMBL" id="JAIWYP010000005">
    <property type="protein sequence ID" value="KAH3825050.1"/>
    <property type="molecule type" value="Genomic_DNA"/>
</dbReference>
<gene>
    <name evidence="2" type="ORF">DPMN_126912</name>
</gene>
<keyword evidence="3" id="KW-1185">Reference proteome</keyword>
<accession>A0A9D4JUD5</accession>
<feature type="region of interest" description="Disordered" evidence="1">
    <location>
        <begin position="1"/>
        <end position="21"/>
    </location>
</feature>
<evidence type="ECO:0000313" key="3">
    <source>
        <dbReference type="Proteomes" id="UP000828390"/>
    </source>
</evidence>
<protein>
    <submittedName>
        <fullName evidence="2">Uncharacterized protein</fullName>
    </submittedName>
</protein>
<comment type="caution">
    <text evidence="2">The sequence shown here is derived from an EMBL/GenBank/DDBJ whole genome shotgun (WGS) entry which is preliminary data.</text>
</comment>
<reference evidence="2" key="2">
    <citation type="submission" date="2020-11" db="EMBL/GenBank/DDBJ databases">
        <authorList>
            <person name="McCartney M.A."/>
            <person name="Auch B."/>
            <person name="Kono T."/>
            <person name="Mallez S."/>
            <person name="Becker A."/>
            <person name="Gohl D.M."/>
            <person name="Silverstein K.A.T."/>
            <person name="Koren S."/>
            <person name="Bechman K.B."/>
            <person name="Herman A."/>
            <person name="Abrahante J.E."/>
            <person name="Garbe J."/>
        </authorList>
    </citation>
    <scope>NUCLEOTIDE SEQUENCE</scope>
    <source>
        <strain evidence="2">Duluth1</strain>
        <tissue evidence="2">Whole animal</tissue>
    </source>
</reference>
<dbReference type="Proteomes" id="UP000828390">
    <property type="component" value="Unassembled WGS sequence"/>
</dbReference>
<reference evidence="2" key="1">
    <citation type="journal article" date="2019" name="bioRxiv">
        <title>The Genome of the Zebra Mussel, Dreissena polymorpha: A Resource for Invasive Species Research.</title>
        <authorList>
            <person name="McCartney M.A."/>
            <person name="Auch B."/>
            <person name="Kono T."/>
            <person name="Mallez S."/>
            <person name="Zhang Y."/>
            <person name="Obille A."/>
            <person name="Becker A."/>
            <person name="Abrahante J.E."/>
            <person name="Garbe J."/>
            <person name="Badalamenti J.P."/>
            <person name="Herman A."/>
            <person name="Mangelson H."/>
            <person name="Liachko I."/>
            <person name="Sullivan S."/>
            <person name="Sone E.D."/>
            <person name="Koren S."/>
            <person name="Silverstein K.A.T."/>
            <person name="Beckman K.B."/>
            <person name="Gohl D.M."/>
        </authorList>
    </citation>
    <scope>NUCLEOTIDE SEQUENCE</scope>
    <source>
        <strain evidence="2">Duluth1</strain>
        <tissue evidence="2">Whole animal</tissue>
    </source>
</reference>
<name>A0A9D4JUD5_DREPO</name>
<evidence type="ECO:0000313" key="2">
    <source>
        <dbReference type="EMBL" id="KAH3825050.1"/>
    </source>
</evidence>